<dbReference type="VEuPathDB" id="AmoebaDB:NAEGRDRAFT_81316"/>
<evidence type="ECO:0000256" key="7">
    <source>
        <dbReference type="RuleBase" id="RU000461"/>
    </source>
</evidence>
<dbReference type="STRING" id="5762.D2VUZ8"/>
<dbReference type="PRINTS" id="PR00385">
    <property type="entry name" value="P450"/>
</dbReference>
<dbReference type="GeneID" id="8854057"/>
<organism evidence="10">
    <name type="scientific">Naegleria gruberi</name>
    <name type="common">Amoeba</name>
    <dbReference type="NCBI Taxonomy" id="5762"/>
    <lineage>
        <taxon>Eukaryota</taxon>
        <taxon>Discoba</taxon>
        <taxon>Heterolobosea</taxon>
        <taxon>Tetramitia</taxon>
        <taxon>Eutetramitia</taxon>
        <taxon>Vahlkampfiidae</taxon>
        <taxon>Naegleria</taxon>
    </lineage>
</organism>
<feature type="compositionally biased region" description="Low complexity" evidence="8">
    <location>
        <begin position="43"/>
        <end position="71"/>
    </location>
</feature>
<evidence type="ECO:0000313" key="10">
    <source>
        <dbReference type="Proteomes" id="UP000006671"/>
    </source>
</evidence>
<dbReference type="KEGG" id="ngr:NAEGRDRAFT_81316"/>
<evidence type="ECO:0000256" key="6">
    <source>
        <dbReference type="PIRSR" id="PIRSR602401-1"/>
    </source>
</evidence>
<dbReference type="InterPro" id="IPR001128">
    <property type="entry name" value="Cyt_P450"/>
</dbReference>
<evidence type="ECO:0000256" key="1">
    <source>
        <dbReference type="ARBA" id="ARBA00001971"/>
    </source>
</evidence>
<dbReference type="InterPro" id="IPR002401">
    <property type="entry name" value="Cyt_P450_E_grp-I"/>
</dbReference>
<dbReference type="eggNOG" id="KOG0159">
    <property type="taxonomic scope" value="Eukaryota"/>
</dbReference>
<gene>
    <name evidence="9" type="ORF">NAEGRDRAFT_81316</name>
</gene>
<evidence type="ECO:0000256" key="5">
    <source>
        <dbReference type="ARBA" id="ARBA00023033"/>
    </source>
</evidence>
<reference evidence="9 10" key="1">
    <citation type="journal article" date="2010" name="Cell">
        <title>The genome of Naegleria gruberi illuminates early eukaryotic versatility.</title>
        <authorList>
            <person name="Fritz-Laylin L.K."/>
            <person name="Prochnik S.E."/>
            <person name="Ginger M.L."/>
            <person name="Dacks J.B."/>
            <person name="Carpenter M.L."/>
            <person name="Field M.C."/>
            <person name="Kuo A."/>
            <person name="Paredez A."/>
            <person name="Chapman J."/>
            <person name="Pham J."/>
            <person name="Shu S."/>
            <person name="Neupane R."/>
            <person name="Cipriano M."/>
            <person name="Mancuso J."/>
            <person name="Tu H."/>
            <person name="Salamov A."/>
            <person name="Lindquist E."/>
            <person name="Shapiro H."/>
            <person name="Lucas S."/>
            <person name="Grigoriev I.V."/>
            <person name="Cande W.Z."/>
            <person name="Fulton C."/>
            <person name="Rokhsar D.S."/>
            <person name="Dawson S.C."/>
        </authorList>
    </citation>
    <scope>NUCLEOTIDE SEQUENCE [LARGE SCALE GENOMIC DNA]</scope>
    <source>
        <strain evidence="9 10">NEG-M</strain>
    </source>
</reference>
<keyword evidence="6 7" id="KW-0349">Heme</keyword>
<comment type="cofactor">
    <cofactor evidence="1 6">
        <name>heme</name>
        <dbReference type="ChEBI" id="CHEBI:30413"/>
    </cofactor>
</comment>
<keyword evidence="5 7" id="KW-0503">Monooxygenase</keyword>
<evidence type="ECO:0000256" key="2">
    <source>
        <dbReference type="ARBA" id="ARBA00022723"/>
    </source>
</evidence>
<dbReference type="InterPro" id="IPR017972">
    <property type="entry name" value="Cyt_P450_CS"/>
</dbReference>
<dbReference type="Pfam" id="PF00067">
    <property type="entry name" value="p450"/>
    <property type="match status" value="1"/>
</dbReference>
<evidence type="ECO:0000256" key="3">
    <source>
        <dbReference type="ARBA" id="ARBA00023002"/>
    </source>
</evidence>
<evidence type="ECO:0000313" key="9">
    <source>
        <dbReference type="EMBL" id="EFC39354.1"/>
    </source>
</evidence>
<evidence type="ECO:0000256" key="4">
    <source>
        <dbReference type="ARBA" id="ARBA00023004"/>
    </source>
</evidence>
<dbReference type="EMBL" id="GG738900">
    <property type="protein sequence ID" value="EFC39354.1"/>
    <property type="molecule type" value="Genomic_DNA"/>
</dbReference>
<dbReference type="RefSeq" id="XP_002672098.1">
    <property type="nucleotide sequence ID" value="XM_002672052.1"/>
</dbReference>
<dbReference type="InParanoid" id="D2VUZ8"/>
<dbReference type="GO" id="GO:0004497">
    <property type="term" value="F:monooxygenase activity"/>
    <property type="evidence" value="ECO:0007669"/>
    <property type="project" value="UniProtKB-KW"/>
</dbReference>
<feature type="region of interest" description="Disordered" evidence="8">
    <location>
        <begin position="40"/>
        <end position="97"/>
    </location>
</feature>
<dbReference type="Gene3D" id="1.10.630.10">
    <property type="entry name" value="Cytochrome P450"/>
    <property type="match status" value="1"/>
</dbReference>
<dbReference type="GO" id="GO:0016705">
    <property type="term" value="F:oxidoreductase activity, acting on paired donors, with incorporation or reduction of molecular oxygen"/>
    <property type="evidence" value="ECO:0007669"/>
    <property type="project" value="InterPro"/>
</dbReference>
<dbReference type="SUPFAM" id="SSF48264">
    <property type="entry name" value="Cytochrome P450"/>
    <property type="match status" value="1"/>
</dbReference>
<dbReference type="OMA" id="FQHYVIS"/>
<dbReference type="Proteomes" id="UP000006671">
    <property type="component" value="Unassembled WGS sequence"/>
</dbReference>
<protein>
    <submittedName>
        <fullName evidence="9">Predicted protein</fullName>
    </submittedName>
</protein>
<dbReference type="PANTHER" id="PTHR24303">
    <property type="entry name" value="HEME-BINDING MONOOXYGENASE FAMILY"/>
    <property type="match status" value="1"/>
</dbReference>
<evidence type="ECO:0000256" key="8">
    <source>
        <dbReference type="SAM" id="MobiDB-lite"/>
    </source>
</evidence>
<sequence length="583" mass="66785">MFNTRATIVAAASLTRLVVKSKGSFSNSTRASPTKLLLLNGGSQQTTSRSATNTTSPASSSSSSEQTIPSSCPYHQKDATSNKEEVKPQPWTEVPGPKPLPLIGNLIQVQTNSKNMSEYLMTLCKQYGDLVKLTVFNFNMLMIANPHLLGELYKKEERRNEVDSFRHYKLKKGQILTPVEMRYDEDWYSIRQLYNIAMKPEYQETITLPQLSELNGDFMRRLIKSLQSVKGSEAFKYVNSSETNSRYAFDVVMKVFLGVKMTDEVTSTLPFDINEFVNYTVHATDVAVRLTTKFPMYKYYRTQEYKSFENLMDKSSEYARYCIQRFKTNPSQNARLLELIEERAKDQDRPDERVESVLMQFLQGGVDITVRIMNNCFHRLAHHPECQEKIYKESVAVFGEPSLEEVTSEDGLSINLEQYKKLKYTKHFIDEVLRLNAFGYLTMGRKLDQDTEIGGYMIPKDTMILAMQRWATLKDEFVPRGEEFIPERHEKGSPLAPVNNFVSLPFGVGARKCPGSRVATTELLIGIINAVRHFQLCNNNLASFPPSSFDQSLLYIDSEKYPLYFTPRDHVKEFVEKNSKVSQ</sequence>
<dbReference type="InterPro" id="IPR036396">
    <property type="entry name" value="Cyt_P450_sf"/>
</dbReference>
<keyword evidence="4 6" id="KW-0408">Iron</keyword>
<proteinExistence type="inferred from homology"/>
<keyword evidence="3 7" id="KW-0560">Oxidoreductase</keyword>
<dbReference type="PROSITE" id="PS00086">
    <property type="entry name" value="CYTOCHROME_P450"/>
    <property type="match status" value="1"/>
</dbReference>
<accession>D2VUZ8</accession>
<name>D2VUZ8_NAEGR</name>
<dbReference type="PRINTS" id="PR00463">
    <property type="entry name" value="EP450I"/>
</dbReference>
<keyword evidence="2 6" id="KW-0479">Metal-binding</keyword>
<dbReference type="OrthoDB" id="3945418at2759"/>
<feature type="binding site" description="axial binding residue" evidence="6">
    <location>
        <position position="513"/>
    </location>
    <ligand>
        <name>heme</name>
        <dbReference type="ChEBI" id="CHEBI:30413"/>
    </ligand>
    <ligandPart>
        <name>Fe</name>
        <dbReference type="ChEBI" id="CHEBI:18248"/>
    </ligandPart>
</feature>
<dbReference type="PANTHER" id="PTHR24303:SF31">
    <property type="entry name" value="CYTOCHROME P450 307A1-RELATED"/>
    <property type="match status" value="1"/>
</dbReference>
<dbReference type="GO" id="GO:0020037">
    <property type="term" value="F:heme binding"/>
    <property type="evidence" value="ECO:0007669"/>
    <property type="project" value="InterPro"/>
</dbReference>
<feature type="compositionally biased region" description="Basic and acidic residues" evidence="8">
    <location>
        <begin position="75"/>
        <end position="87"/>
    </location>
</feature>
<keyword evidence="10" id="KW-1185">Reference proteome</keyword>
<dbReference type="GO" id="GO:0005506">
    <property type="term" value="F:iron ion binding"/>
    <property type="evidence" value="ECO:0007669"/>
    <property type="project" value="InterPro"/>
</dbReference>
<dbReference type="AlphaFoldDB" id="D2VUZ8"/>
<comment type="similarity">
    <text evidence="7">Belongs to the cytochrome P450 family.</text>
</comment>